<accession>A0ACC5RFZ8</accession>
<organism evidence="1 2">
    <name type="scientific">Taklimakanibacter albus</name>
    <dbReference type="NCBI Taxonomy" id="2800327"/>
    <lineage>
        <taxon>Bacteria</taxon>
        <taxon>Pseudomonadati</taxon>
        <taxon>Pseudomonadota</taxon>
        <taxon>Alphaproteobacteria</taxon>
        <taxon>Hyphomicrobiales</taxon>
        <taxon>Aestuariivirgaceae</taxon>
        <taxon>Taklimakanibacter</taxon>
    </lineage>
</organism>
<comment type="caution">
    <text evidence="1">The sequence shown here is derived from an EMBL/GenBank/DDBJ whole genome shotgun (WGS) entry which is preliminary data.</text>
</comment>
<gene>
    <name evidence="1" type="ORF">JHL16_33795</name>
</gene>
<protein>
    <submittedName>
        <fullName evidence="1">AraC family transcriptional regulator</fullName>
    </submittedName>
</protein>
<reference evidence="1" key="1">
    <citation type="submission" date="2021-01" db="EMBL/GenBank/DDBJ databases">
        <authorList>
            <person name="Sun Q."/>
        </authorList>
    </citation>
    <scope>NUCLEOTIDE SEQUENCE</scope>
    <source>
        <strain evidence="1">YIM B02566</strain>
    </source>
</reference>
<dbReference type="Proteomes" id="UP000616151">
    <property type="component" value="Unassembled WGS sequence"/>
</dbReference>
<sequence length="317" mass="35110">MKDTLSEIFRTLRLTGGIFLDARFTAPWCVISHVTPDDVRPFITSPKNIVTLHYVVTGRTYVGIGDGERLEINEGELVLLPRSDEHIMSSGLDGEPINSHHLIEMSPDGGLARIVHGGDGEPTHIVCGFLATEDRFNPLIAALPRILKVNIREGVSRDWIESSVRFAAESMCKGEVASSPIMGRLSELLFAEAVRAYVNGLPEQERSWLKGLNDQYVGRALAALHDRLTEDWTVEALADVAGLSRSAFVERFSNCVGLPPMKYLTQSRLQLAKQLLRDGRQGVAQVAASVGYEAEEAFNRAFKREFGLPPAKWRDLQ</sequence>
<evidence type="ECO:0000313" key="1">
    <source>
        <dbReference type="EMBL" id="MBK1871390.1"/>
    </source>
</evidence>
<evidence type="ECO:0000313" key="2">
    <source>
        <dbReference type="Proteomes" id="UP000616151"/>
    </source>
</evidence>
<name>A0ACC5RFZ8_9HYPH</name>
<keyword evidence="2" id="KW-1185">Reference proteome</keyword>
<dbReference type="EMBL" id="JAENHL010000008">
    <property type="protein sequence ID" value="MBK1871390.1"/>
    <property type="molecule type" value="Genomic_DNA"/>
</dbReference>
<proteinExistence type="predicted"/>